<dbReference type="STRING" id="658196.A0A397SGM0"/>
<evidence type="ECO:0000313" key="2">
    <source>
        <dbReference type="Proteomes" id="UP000265703"/>
    </source>
</evidence>
<name>A0A397SGM0_9GLOM</name>
<dbReference type="OrthoDB" id="2425131at2759"/>
<evidence type="ECO:0000313" key="1">
    <source>
        <dbReference type="EMBL" id="RIA81921.1"/>
    </source>
</evidence>
<dbReference type="InterPro" id="IPR052945">
    <property type="entry name" value="Mitotic_Regulator"/>
</dbReference>
<proteinExistence type="predicted"/>
<protein>
    <recommendedName>
        <fullName evidence="3">HCP-like protein</fullName>
    </recommendedName>
</protein>
<dbReference type="InterPro" id="IPR006597">
    <property type="entry name" value="Sel1-like"/>
</dbReference>
<comment type="caution">
    <text evidence="1">The sequence shown here is derived from an EMBL/GenBank/DDBJ whole genome shotgun (WGS) entry which is preliminary data.</text>
</comment>
<keyword evidence="2" id="KW-1185">Reference proteome</keyword>
<dbReference type="Proteomes" id="UP000265703">
    <property type="component" value="Unassembled WGS sequence"/>
</dbReference>
<accession>A0A397SGM0</accession>
<dbReference type="EMBL" id="QKYT01000727">
    <property type="protein sequence ID" value="RIA81921.1"/>
    <property type="molecule type" value="Genomic_DNA"/>
</dbReference>
<organism evidence="1 2">
    <name type="scientific">Glomus cerebriforme</name>
    <dbReference type="NCBI Taxonomy" id="658196"/>
    <lineage>
        <taxon>Eukaryota</taxon>
        <taxon>Fungi</taxon>
        <taxon>Fungi incertae sedis</taxon>
        <taxon>Mucoromycota</taxon>
        <taxon>Glomeromycotina</taxon>
        <taxon>Glomeromycetes</taxon>
        <taxon>Glomerales</taxon>
        <taxon>Glomeraceae</taxon>
        <taxon>Glomus</taxon>
    </lineage>
</organism>
<dbReference type="Gene3D" id="1.25.40.10">
    <property type="entry name" value="Tetratricopeptide repeat domain"/>
    <property type="match status" value="2"/>
</dbReference>
<dbReference type="InterPro" id="IPR011990">
    <property type="entry name" value="TPR-like_helical_dom_sf"/>
</dbReference>
<evidence type="ECO:0008006" key="3">
    <source>
        <dbReference type="Google" id="ProtNLM"/>
    </source>
</evidence>
<dbReference type="SMART" id="SM00671">
    <property type="entry name" value="SEL1"/>
    <property type="match status" value="5"/>
</dbReference>
<dbReference type="PANTHER" id="PTHR43628">
    <property type="entry name" value="ACTIVATOR OF C KINASE PROTEIN 1-RELATED"/>
    <property type="match status" value="1"/>
</dbReference>
<dbReference type="SUPFAM" id="SSF81901">
    <property type="entry name" value="HCP-like"/>
    <property type="match status" value="1"/>
</dbReference>
<gene>
    <name evidence="1" type="ORF">C1645_836180</name>
</gene>
<dbReference type="Pfam" id="PF08238">
    <property type="entry name" value="Sel1"/>
    <property type="match status" value="6"/>
</dbReference>
<dbReference type="PANTHER" id="PTHR43628:SF1">
    <property type="entry name" value="CHITIN SYNTHASE REGULATORY FACTOR 2-RELATED"/>
    <property type="match status" value="1"/>
</dbReference>
<reference evidence="1 2" key="1">
    <citation type="submission" date="2018-06" db="EMBL/GenBank/DDBJ databases">
        <title>Comparative genomics reveals the genomic features of Rhizophagus irregularis, R. cerebriforme, R. diaphanum and Gigaspora rosea, and their symbiotic lifestyle signature.</title>
        <authorList>
            <person name="Morin E."/>
            <person name="San Clemente H."/>
            <person name="Chen E.C.H."/>
            <person name="De La Providencia I."/>
            <person name="Hainaut M."/>
            <person name="Kuo A."/>
            <person name="Kohler A."/>
            <person name="Murat C."/>
            <person name="Tang N."/>
            <person name="Roy S."/>
            <person name="Loubradou J."/>
            <person name="Henrissat B."/>
            <person name="Grigoriev I.V."/>
            <person name="Corradi N."/>
            <person name="Roux C."/>
            <person name="Martin F.M."/>
        </authorList>
    </citation>
    <scope>NUCLEOTIDE SEQUENCE [LARGE SCALE GENOMIC DNA]</scope>
    <source>
        <strain evidence="1 2">DAOM 227022</strain>
    </source>
</reference>
<sequence length="317" mass="36604">MTNINLSISRELQINVYLSLIGYFYQHGIGCEAVEIKAFEVFSNAIKSNQKIESNQLSFIQENDTIIFCKDIIKKLIEIILQYFYSLFLYKDIILYRKDNYKLHIKNAEKGDPTSQCYIGNCYRYGKGIRKDKSKSFEWYLKSSEGGNIKAMFNLDNLYDYGHGVRKNKKKAVAYYLKSTEGGDKYASCILKDESKAFEWHLKAAEKGYAYSQKAAINGISNAQYKIADYYLDNSLESKAFKWYLELANKSNNNLRAVYLVAKCYRNGIGTNKNSKVARKWIEKYESSKAKKPPITSYDFLNGSDIDAFELSKLTFI</sequence>
<dbReference type="AlphaFoldDB" id="A0A397SGM0"/>